<dbReference type="Proteomes" id="UP000429211">
    <property type="component" value="Unassembled WGS sequence"/>
</dbReference>
<evidence type="ECO:0000313" key="2">
    <source>
        <dbReference type="EMBL" id="VYS86356.1"/>
    </source>
</evidence>
<dbReference type="AlphaFoldDB" id="A0A6N2RZW6"/>
<protein>
    <submittedName>
        <fullName evidence="2">Uncharacterized protein</fullName>
    </submittedName>
</protein>
<evidence type="ECO:0000313" key="3">
    <source>
        <dbReference type="Proteomes" id="UP000429211"/>
    </source>
</evidence>
<dbReference type="EMBL" id="WDPD01000002">
    <property type="protein sequence ID" value="KAB7462061.1"/>
    <property type="molecule type" value="Genomic_DNA"/>
</dbReference>
<proteinExistence type="predicted"/>
<dbReference type="EMBL" id="CACRSP010000003">
    <property type="protein sequence ID" value="VYS86356.1"/>
    <property type="molecule type" value="Genomic_DNA"/>
</dbReference>
<accession>A0A6N2RZW6</accession>
<gene>
    <name evidence="2" type="ORF">BDLFYP24_01249</name>
    <name evidence="1" type="ORF">GBB04_03575</name>
</gene>
<organism evidence="2">
    <name type="scientific">Bifidobacterium dentium</name>
    <dbReference type="NCBI Taxonomy" id="1689"/>
    <lineage>
        <taxon>Bacteria</taxon>
        <taxon>Bacillati</taxon>
        <taxon>Actinomycetota</taxon>
        <taxon>Actinomycetes</taxon>
        <taxon>Bifidobacteriales</taxon>
        <taxon>Bifidobacteriaceae</taxon>
        <taxon>Bifidobacterium</taxon>
    </lineage>
</organism>
<reference evidence="1 3" key="1">
    <citation type="journal article" date="2019" name="Nat. Med.">
        <title>A library of human gut bacterial isolates paired with longitudinal multiomics data enables mechanistic microbiome research.</title>
        <authorList>
            <person name="Poyet M."/>
            <person name="Groussin M."/>
            <person name="Gibbons S.M."/>
            <person name="Avila-Pacheco J."/>
            <person name="Jiang X."/>
            <person name="Kearney S.M."/>
            <person name="Perrotta A.R."/>
            <person name="Berdy B."/>
            <person name="Zhao S."/>
            <person name="Lieberman T.D."/>
            <person name="Swanson P.K."/>
            <person name="Smith M."/>
            <person name="Roesemann S."/>
            <person name="Alexander J.E."/>
            <person name="Rich S.A."/>
            <person name="Livny J."/>
            <person name="Vlamakis H."/>
            <person name="Clish C."/>
            <person name="Bullock K."/>
            <person name="Deik A."/>
            <person name="Scott J."/>
            <person name="Pierce K.A."/>
            <person name="Xavier R.J."/>
            <person name="Alm E.J."/>
        </authorList>
    </citation>
    <scope>NUCLEOTIDE SEQUENCE [LARGE SCALE GENOMIC DNA]</scope>
    <source>
        <strain evidence="1 3">BIOML-A2</strain>
    </source>
</reference>
<sequence length="79" mass="8711">MTDTRTCTLCSCPTDREHSGTYILTLVQTSGGVNSQRRELTICDHCLEHRDTIATIGRGREGRTAITVKGYVRGKGARQ</sequence>
<name>A0A6N2RZW6_9BIFI</name>
<dbReference type="RefSeq" id="WP_034519670.1">
    <property type="nucleotide sequence ID" value="NZ_CACRSP010000003.1"/>
</dbReference>
<evidence type="ECO:0000313" key="1">
    <source>
        <dbReference type="EMBL" id="KAB7462061.1"/>
    </source>
</evidence>
<reference evidence="2" key="2">
    <citation type="submission" date="2019-11" db="EMBL/GenBank/DDBJ databases">
        <authorList>
            <person name="Feng L."/>
        </authorList>
    </citation>
    <scope>NUCLEOTIDE SEQUENCE</scope>
    <source>
        <strain evidence="2">BdentiumLFYP24</strain>
    </source>
</reference>